<keyword evidence="3" id="KW-0378">Hydrolase</keyword>
<dbReference type="InterPro" id="IPR000209">
    <property type="entry name" value="Peptidase_S8/S53_dom"/>
</dbReference>
<dbReference type="PROSITE" id="PS00137">
    <property type="entry name" value="SUBTILASE_HIS"/>
    <property type="match status" value="1"/>
</dbReference>
<dbReference type="GO" id="GO:0008236">
    <property type="term" value="F:serine-type peptidase activity"/>
    <property type="evidence" value="ECO:0007669"/>
    <property type="project" value="UniProtKB-KW"/>
</dbReference>
<dbReference type="PROSITE" id="PS00136">
    <property type="entry name" value="SUBTILASE_ASP"/>
    <property type="match status" value="1"/>
</dbReference>
<dbReference type="Gene3D" id="3.40.50.200">
    <property type="entry name" value="Peptidase S8/S53 domain"/>
    <property type="match status" value="1"/>
</dbReference>
<dbReference type="Pfam" id="PF00082">
    <property type="entry name" value="Peptidase_S8"/>
    <property type="match status" value="1"/>
</dbReference>
<comment type="similarity">
    <text evidence="1 5">Belongs to the peptidase S8 family.</text>
</comment>
<keyword evidence="9" id="KW-1185">Reference proteome</keyword>
<sequence length="485" mass="52564">MKRGYSAVLLCIVLLFSCGIVSGVLSEDGDDRFVEPDLNMTGGDEPSAPPKETKLFDPEDESGPLEEDDPVEISVNMNVEGEPHIPLEELGHSEHGEDELKGLHQPEEIPDSIPFFLEEMPPFEGDPLNVYSRPLYEPDSILVQFKPPVASNTILMATTSDHLNALHQTTTRLDLADYGQPGLLVINLPDDLTVPDAINRFSRHPDILFAEPNFYYYHDKIPDDPDFGLLWGLRNTGQIVGGQAGTTGADISAPGAWDITTGSTDVVIAVIDSGIYLNHYDLNQNIWRNIKEKYSGSDTDGNGYIDDVDGWNFYNENNDVTDLNGHGTHCAGTIAAIGDNGWTIAGVMWTARIMPLKFSGPHGSGTTLGAIKAINYAKENGAHIISNSWGSAGYSEALKTAIEGFDGIVVCSAGNNASNNDILPRYPSCYNSSNIISVAATDNNDALSEFSCYGANTVHVGAPGTMIYSTSILYDYEELFSDLTL</sequence>
<dbReference type="InterPro" id="IPR050131">
    <property type="entry name" value="Peptidase_S8_subtilisin-like"/>
</dbReference>
<reference evidence="8 9" key="1">
    <citation type="submission" date="2019-08" db="EMBL/GenBank/DDBJ databases">
        <authorList>
            <person name="Chen S.-C."/>
            <person name="Lai M.-C."/>
            <person name="You Y.-T."/>
        </authorList>
    </citation>
    <scope>NUCLEOTIDE SEQUENCE [LARGE SCALE GENOMIC DNA]</scope>
    <source>
        <strain evidence="8 9">P2F9704a</strain>
    </source>
</reference>
<dbReference type="InterPro" id="IPR022398">
    <property type="entry name" value="Peptidase_S8_His-AS"/>
</dbReference>
<evidence type="ECO:0000313" key="9">
    <source>
        <dbReference type="Proteomes" id="UP001524383"/>
    </source>
</evidence>
<dbReference type="InterPro" id="IPR034204">
    <property type="entry name" value="PfSUB1-like_cat_dom"/>
</dbReference>
<dbReference type="PRINTS" id="PR00723">
    <property type="entry name" value="SUBTILISIN"/>
</dbReference>
<accession>A0ABD4TKU2</accession>
<comment type="caution">
    <text evidence="5">Lacks conserved residue(s) required for the propagation of feature annotation.</text>
</comment>
<dbReference type="EMBL" id="VOTZ01000036">
    <property type="protein sequence ID" value="MCQ1539533.1"/>
    <property type="molecule type" value="Genomic_DNA"/>
</dbReference>
<evidence type="ECO:0000256" key="2">
    <source>
        <dbReference type="ARBA" id="ARBA00022670"/>
    </source>
</evidence>
<dbReference type="InterPro" id="IPR036852">
    <property type="entry name" value="Peptidase_S8/S53_dom_sf"/>
</dbReference>
<protein>
    <submittedName>
        <fullName evidence="8">S8 family serine peptidase</fullName>
    </submittedName>
</protein>
<dbReference type="GO" id="GO:0006508">
    <property type="term" value="P:proteolysis"/>
    <property type="evidence" value="ECO:0007669"/>
    <property type="project" value="UniProtKB-KW"/>
</dbReference>
<dbReference type="PROSITE" id="PS51257">
    <property type="entry name" value="PROKAR_LIPOPROTEIN"/>
    <property type="match status" value="1"/>
</dbReference>
<evidence type="ECO:0000256" key="3">
    <source>
        <dbReference type="ARBA" id="ARBA00022801"/>
    </source>
</evidence>
<feature type="domain" description="Peptidase S8/S53" evidence="7">
    <location>
        <begin position="264"/>
        <end position="470"/>
    </location>
</feature>
<evidence type="ECO:0000256" key="4">
    <source>
        <dbReference type="ARBA" id="ARBA00022825"/>
    </source>
</evidence>
<organism evidence="8 9">
    <name type="scientific">Methanocalculus taiwanensis</name>
    <dbReference type="NCBI Taxonomy" id="106207"/>
    <lineage>
        <taxon>Archaea</taxon>
        <taxon>Methanobacteriati</taxon>
        <taxon>Methanobacteriota</taxon>
        <taxon>Stenosarchaea group</taxon>
        <taxon>Methanomicrobia</taxon>
        <taxon>Methanomicrobiales</taxon>
        <taxon>Methanocalculaceae</taxon>
        <taxon>Methanocalculus</taxon>
    </lineage>
</organism>
<feature type="region of interest" description="Disordered" evidence="6">
    <location>
        <begin position="36"/>
        <end position="68"/>
    </location>
</feature>
<evidence type="ECO:0000256" key="6">
    <source>
        <dbReference type="SAM" id="MobiDB-lite"/>
    </source>
</evidence>
<dbReference type="AlphaFoldDB" id="A0ABD4TKU2"/>
<feature type="compositionally biased region" description="Acidic residues" evidence="6">
    <location>
        <begin position="58"/>
        <end position="68"/>
    </location>
</feature>
<dbReference type="Proteomes" id="UP001524383">
    <property type="component" value="Unassembled WGS sequence"/>
</dbReference>
<evidence type="ECO:0000256" key="1">
    <source>
        <dbReference type="ARBA" id="ARBA00011073"/>
    </source>
</evidence>
<dbReference type="InterPro" id="IPR023827">
    <property type="entry name" value="Peptidase_S8_Asp-AS"/>
</dbReference>
<dbReference type="CDD" id="cd07473">
    <property type="entry name" value="Peptidases_S8_Subtilisin_like"/>
    <property type="match status" value="1"/>
</dbReference>
<keyword evidence="2" id="KW-0645">Protease</keyword>
<dbReference type="PANTHER" id="PTHR43806:SF11">
    <property type="entry name" value="CEREVISIN-RELATED"/>
    <property type="match status" value="1"/>
</dbReference>
<evidence type="ECO:0000259" key="7">
    <source>
        <dbReference type="Pfam" id="PF00082"/>
    </source>
</evidence>
<evidence type="ECO:0000256" key="5">
    <source>
        <dbReference type="PROSITE-ProRule" id="PRU01240"/>
    </source>
</evidence>
<evidence type="ECO:0000313" key="8">
    <source>
        <dbReference type="EMBL" id="MCQ1539533.1"/>
    </source>
</evidence>
<keyword evidence="4" id="KW-0720">Serine protease</keyword>
<dbReference type="PANTHER" id="PTHR43806">
    <property type="entry name" value="PEPTIDASE S8"/>
    <property type="match status" value="1"/>
</dbReference>
<comment type="caution">
    <text evidence="8">The sequence shown here is derived from an EMBL/GenBank/DDBJ whole genome shotgun (WGS) entry which is preliminary data.</text>
</comment>
<dbReference type="PROSITE" id="PS51892">
    <property type="entry name" value="SUBTILASE"/>
    <property type="match status" value="1"/>
</dbReference>
<gene>
    <name evidence="8" type="ORF">FTO68_11150</name>
</gene>
<name>A0ABD4TKU2_9EURY</name>
<dbReference type="RefSeq" id="WP_255333503.1">
    <property type="nucleotide sequence ID" value="NZ_VOTZ01000036.1"/>
</dbReference>
<dbReference type="SUPFAM" id="SSF52743">
    <property type="entry name" value="Subtilisin-like"/>
    <property type="match status" value="1"/>
</dbReference>
<dbReference type="InterPro" id="IPR015500">
    <property type="entry name" value="Peptidase_S8_subtilisin-rel"/>
</dbReference>
<proteinExistence type="inferred from homology"/>